<evidence type="ECO:0000256" key="2">
    <source>
        <dbReference type="SAM" id="Phobius"/>
    </source>
</evidence>
<dbReference type="GO" id="GO:0006952">
    <property type="term" value="P:defense response"/>
    <property type="evidence" value="ECO:0007669"/>
    <property type="project" value="InterPro"/>
</dbReference>
<keyword evidence="2" id="KW-1133">Transmembrane helix</keyword>
<dbReference type="Pfam" id="PF01582">
    <property type="entry name" value="TIR"/>
    <property type="match status" value="1"/>
</dbReference>
<evidence type="ECO:0000256" key="1">
    <source>
        <dbReference type="ARBA" id="ARBA00023027"/>
    </source>
</evidence>
<dbReference type="InterPro" id="IPR044974">
    <property type="entry name" value="Disease_R_plants"/>
</dbReference>
<dbReference type="GO" id="GO:0007165">
    <property type="term" value="P:signal transduction"/>
    <property type="evidence" value="ECO:0007669"/>
    <property type="project" value="InterPro"/>
</dbReference>
<name>R0HTD2_9BRAS</name>
<dbReference type="Gene3D" id="3.40.50.10140">
    <property type="entry name" value="Toll/interleukin-1 receptor homology (TIR) domain"/>
    <property type="match status" value="1"/>
</dbReference>
<feature type="transmembrane region" description="Helical" evidence="2">
    <location>
        <begin position="356"/>
        <end position="377"/>
    </location>
</feature>
<keyword evidence="5" id="KW-1185">Reference proteome</keyword>
<dbReference type="InterPro" id="IPR000157">
    <property type="entry name" value="TIR_dom"/>
</dbReference>
<dbReference type="InterPro" id="IPR027417">
    <property type="entry name" value="P-loop_NTPase"/>
</dbReference>
<evidence type="ECO:0000313" key="4">
    <source>
        <dbReference type="EMBL" id="EOA27313.1"/>
    </source>
</evidence>
<organism evidence="4 5">
    <name type="scientific">Capsella rubella</name>
    <dbReference type="NCBI Taxonomy" id="81985"/>
    <lineage>
        <taxon>Eukaryota</taxon>
        <taxon>Viridiplantae</taxon>
        <taxon>Streptophyta</taxon>
        <taxon>Embryophyta</taxon>
        <taxon>Tracheophyta</taxon>
        <taxon>Spermatophyta</taxon>
        <taxon>Magnoliopsida</taxon>
        <taxon>eudicotyledons</taxon>
        <taxon>Gunneridae</taxon>
        <taxon>Pentapetalae</taxon>
        <taxon>rosids</taxon>
        <taxon>malvids</taxon>
        <taxon>Brassicales</taxon>
        <taxon>Brassicaceae</taxon>
        <taxon>Camelineae</taxon>
        <taxon>Capsella</taxon>
    </lineage>
</organism>
<dbReference type="PANTHER" id="PTHR11017:SF570">
    <property type="entry name" value="DISEASE RESISTANCE PROTEIN (TIR-NBS CLASS)-RELATED"/>
    <property type="match status" value="1"/>
</dbReference>
<dbReference type="InterPro" id="IPR035897">
    <property type="entry name" value="Toll_tir_struct_dom_sf"/>
</dbReference>
<gene>
    <name evidence="4" type="ORF">CARUB_v10023432mg</name>
</gene>
<evidence type="ECO:0000259" key="3">
    <source>
        <dbReference type="PROSITE" id="PS50104"/>
    </source>
</evidence>
<dbReference type="Gene3D" id="3.40.50.300">
    <property type="entry name" value="P-loop containing nucleotide triphosphate hydrolases"/>
    <property type="match status" value="1"/>
</dbReference>
<dbReference type="EMBL" id="KB870808">
    <property type="protein sequence ID" value="EOA27313.1"/>
    <property type="molecule type" value="Genomic_DNA"/>
</dbReference>
<dbReference type="AlphaFoldDB" id="R0HTD2"/>
<keyword evidence="2" id="KW-0812">Transmembrane</keyword>
<protein>
    <recommendedName>
        <fullName evidence="3">TIR domain-containing protein</fullName>
    </recommendedName>
</protein>
<dbReference type="FunFam" id="3.40.50.10140:FF:000007">
    <property type="entry name" value="Disease resistance protein (TIR-NBS-LRR class)"/>
    <property type="match status" value="1"/>
</dbReference>
<proteinExistence type="predicted"/>
<keyword evidence="1" id="KW-0520">NAD</keyword>
<dbReference type="STRING" id="81985.R0HTD2"/>
<keyword evidence="2" id="KW-0472">Membrane</keyword>
<dbReference type="PANTHER" id="PTHR11017">
    <property type="entry name" value="LEUCINE-RICH REPEAT-CONTAINING PROTEIN"/>
    <property type="match status" value="1"/>
</dbReference>
<reference evidence="5" key="1">
    <citation type="journal article" date="2013" name="Nat. Genet.">
        <title>The Capsella rubella genome and the genomic consequences of rapid mating system evolution.</title>
        <authorList>
            <person name="Slotte T."/>
            <person name="Hazzouri K.M."/>
            <person name="Agren J.A."/>
            <person name="Koenig D."/>
            <person name="Maumus F."/>
            <person name="Guo Y.L."/>
            <person name="Steige K."/>
            <person name="Platts A.E."/>
            <person name="Escobar J.S."/>
            <person name="Newman L.K."/>
            <person name="Wang W."/>
            <person name="Mandakova T."/>
            <person name="Vello E."/>
            <person name="Smith L.M."/>
            <person name="Henz S.R."/>
            <person name="Steffen J."/>
            <person name="Takuno S."/>
            <person name="Brandvain Y."/>
            <person name="Coop G."/>
            <person name="Andolfatto P."/>
            <person name="Hu T.T."/>
            <person name="Blanchette M."/>
            <person name="Clark R.M."/>
            <person name="Quesneville H."/>
            <person name="Nordborg M."/>
            <person name="Gaut B.S."/>
            <person name="Lysak M.A."/>
            <person name="Jenkins J."/>
            <person name="Grimwood J."/>
            <person name="Chapman J."/>
            <person name="Prochnik S."/>
            <person name="Shu S."/>
            <person name="Rokhsar D."/>
            <person name="Schmutz J."/>
            <person name="Weigel D."/>
            <person name="Wright S.I."/>
        </authorList>
    </citation>
    <scope>NUCLEOTIDE SEQUENCE [LARGE SCALE GENOMIC DNA]</scope>
    <source>
        <strain evidence="5">cv. Monte Gargano</strain>
    </source>
</reference>
<sequence length="379" mass="44118">MTSLTAFKYDVFLSFSGHDTSRTFSSFLYHELVRRNIRTFKGDKELEIDQRISPELDRAIGESRFTVVVVSENYAASSWCLKELRKIMDFENQGLMTVIPIFYGVDPFDVRFQIKKVAEHFKKHEAREDDEKVLSWRRALRDLSYISSPCSWKCEDDLKLVNAIADDISNKLVIITSTTISNGRNIVGIDKHMKDLNRLMDLNSKEGLRIVGIWARECSARSALARYVYQTTCQHFESYCFMGNMKNISQGRDCESHLHEEFLKNIEGKYLTSYETLKNQTVLLVADDVDKLEQLDALEADFSGFGPGSVVIITTKDKQLLHSYGIKLVFEEEFLRFHPFHSRFFRTLAFKKRDIYAMKCFGWLPFFLFLTVGIFWFSK</sequence>
<evidence type="ECO:0000313" key="5">
    <source>
        <dbReference type="Proteomes" id="UP000029121"/>
    </source>
</evidence>
<dbReference type="KEGG" id="crb:17889063"/>
<dbReference type="SMART" id="SM00255">
    <property type="entry name" value="TIR"/>
    <property type="match status" value="1"/>
</dbReference>
<dbReference type="SUPFAM" id="SSF52200">
    <property type="entry name" value="Toll/Interleukin receptor TIR domain"/>
    <property type="match status" value="1"/>
</dbReference>
<dbReference type="PROSITE" id="PS50104">
    <property type="entry name" value="TIR"/>
    <property type="match status" value="1"/>
</dbReference>
<accession>R0HTD2</accession>
<dbReference type="SUPFAM" id="SSF52540">
    <property type="entry name" value="P-loop containing nucleoside triphosphate hydrolases"/>
    <property type="match status" value="1"/>
</dbReference>
<dbReference type="Proteomes" id="UP000029121">
    <property type="component" value="Unassembled WGS sequence"/>
</dbReference>
<dbReference type="OrthoDB" id="6160824at2759"/>
<feature type="domain" description="TIR" evidence="3">
    <location>
        <begin position="7"/>
        <end position="172"/>
    </location>
</feature>